<reference evidence="2" key="1">
    <citation type="submission" date="2016-11" db="UniProtKB">
        <authorList>
            <consortium name="WormBaseParasite"/>
        </authorList>
    </citation>
    <scope>IDENTIFICATION</scope>
    <source>
        <strain evidence="2">KR3021</strain>
    </source>
</reference>
<protein>
    <submittedName>
        <fullName evidence="2">Uncharacterized protein</fullName>
    </submittedName>
</protein>
<dbReference type="WBParaSite" id="RSKR_0000381750.1">
    <property type="protein sequence ID" value="RSKR_0000381750.1"/>
    <property type="gene ID" value="RSKR_0000381750"/>
</dbReference>
<accession>A0AC35TS77</accession>
<proteinExistence type="predicted"/>
<name>A0AC35TS77_9BILA</name>
<evidence type="ECO:0000313" key="1">
    <source>
        <dbReference type="Proteomes" id="UP000095286"/>
    </source>
</evidence>
<dbReference type="Proteomes" id="UP000095286">
    <property type="component" value="Unplaced"/>
</dbReference>
<sequence length="190" mass="21457">MYFPSNESHLQITLSFFAFEKPTPSTKTDIESTSSINSRNTKPNIETVQKNLIFDSPDIQIINENFISNSRSNKEDHISHHQSEMASKNDGQHTKQYLFQKEDNTSSLIKGSSYPPPIPVNPPPSITTSTLKVFKESIEERKTFSTMSTAARLLEEATVSEKRWSSQPERVVEGTPPKPVSLPFDSKIRV</sequence>
<evidence type="ECO:0000313" key="2">
    <source>
        <dbReference type="WBParaSite" id="RSKR_0000381750.1"/>
    </source>
</evidence>
<organism evidence="1 2">
    <name type="scientific">Rhabditophanes sp. KR3021</name>
    <dbReference type="NCBI Taxonomy" id="114890"/>
    <lineage>
        <taxon>Eukaryota</taxon>
        <taxon>Metazoa</taxon>
        <taxon>Ecdysozoa</taxon>
        <taxon>Nematoda</taxon>
        <taxon>Chromadorea</taxon>
        <taxon>Rhabditida</taxon>
        <taxon>Tylenchina</taxon>
        <taxon>Panagrolaimomorpha</taxon>
        <taxon>Strongyloidoidea</taxon>
        <taxon>Alloionematidae</taxon>
        <taxon>Rhabditophanes</taxon>
    </lineage>
</organism>